<dbReference type="Proteomes" id="UP000727962">
    <property type="component" value="Unassembled WGS sequence"/>
</dbReference>
<feature type="region of interest" description="Disordered" evidence="1">
    <location>
        <begin position="979"/>
        <end position="1004"/>
    </location>
</feature>
<feature type="compositionally biased region" description="Polar residues" evidence="1">
    <location>
        <begin position="981"/>
        <end position="1004"/>
    </location>
</feature>
<dbReference type="AlphaFoldDB" id="A0A931PW62"/>
<dbReference type="InterPro" id="IPR011044">
    <property type="entry name" value="Quino_amine_DH_bsu"/>
</dbReference>
<dbReference type="PROSITE" id="PS50853">
    <property type="entry name" value="FN3"/>
    <property type="match status" value="1"/>
</dbReference>
<dbReference type="InterPro" id="IPR032109">
    <property type="entry name" value="Big_3_5"/>
</dbReference>
<keyword evidence="2" id="KW-0732">Signal</keyword>
<accession>A0A931PW62</accession>
<dbReference type="Gene3D" id="2.60.40.10">
    <property type="entry name" value="Immunoglobulins"/>
    <property type="match status" value="7"/>
</dbReference>
<evidence type="ECO:0000259" key="3">
    <source>
        <dbReference type="PROSITE" id="PS50853"/>
    </source>
</evidence>
<gene>
    <name evidence="4" type="ORF">HYR64_04320</name>
</gene>
<comment type="caution">
    <text evidence="4">The sequence shown here is derived from an EMBL/GenBank/DDBJ whole genome shotgun (WGS) entry which is preliminary data.</text>
</comment>
<reference evidence="4" key="1">
    <citation type="submission" date="2020-07" db="EMBL/GenBank/DDBJ databases">
        <title>Huge and variable diversity of episymbiotic CPR bacteria and DPANN archaea in groundwater ecosystems.</title>
        <authorList>
            <person name="He C.Y."/>
            <person name="Keren R."/>
            <person name="Whittaker M."/>
            <person name="Farag I.F."/>
            <person name="Doudna J."/>
            <person name="Cate J.H.D."/>
            <person name="Banfield J.F."/>
        </authorList>
    </citation>
    <scope>NUCLEOTIDE SEQUENCE</scope>
    <source>
        <strain evidence="4">NC_groundwater_17_Pr7_B-0.1um_64_12</strain>
    </source>
</reference>
<protein>
    <submittedName>
        <fullName evidence="4">Ig-like domain repeat protein</fullName>
    </submittedName>
</protein>
<dbReference type="InterPro" id="IPR036116">
    <property type="entry name" value="FN3_sf"/>
</dbReference>
<feature type="domain" description="Fibronectin type-III" evidence="3">
    <location>
        <begin position="1090"/>
        <end position="1184"/>
    </location>
</feature>
<name>A0A931PW62_FIMGI</name>
<dbReference type="SUPFAM" id="SSF49265">
    <property type="entry name" value="Fibronectin type III"/>
    <property type="match status" value="1"/>
</dbReference>
<feature type="chain" id="PRO_5036674929" evidence="2">
    <location>
        <begin position="17"/>
        <end position="1184"/>
    </location>
</feature>
<dbReference type="SUPFAM" id="SSF50969">
    <property type="entry name" value="YVTN repeat-like/Quinoprotein amine dehydrogenase"/>
    <property type="match status" value="1"/>
</dbReference>
<dbReference type="EMBL" id="JACOSL010000028">
    <property type="protein sequence ID" value="MBI1756316.1"/>
    <property type="molecule type" value="Genomic_DNA"/>
</dbReference>
<dbReference type="Pfam" id="PF16640">
    <property type="entry name" value="Big_3_5"/>
    <property type="match status" value="6"/>
</dbReference>
<evidence type="ECO:0000256" key="2">
    <source>
        <dbReference type="SAM" id="SignalP"/>
    </source>
</evidence>
<proteinExistence type="predicted"/>
<dbReference type="InterPro" id="IPR013783">
    <property type="entry name" value="Ig-like_fold"/>
</dbReference>
<sequence length="1184" mass="118707">MLGFVLLASLGQGAMAQVPTFAGNAQHTSLYSAPAQNMNQIRWSVSIDQNNTGAATHYGAPLVSAANTVITGVKIAADHFQVSAFDGSSGAAKYTLTTDYVLPSHNWIPVYNPAIVSGPFGTRLYYAGAGGTLFHVDNIDSNSPGAPVREVFYTTLANYTAGASGYNSTIFIDTPITSDALGNVSFGFRVDGTAPAPLSTTQSGYARIDPSGAATYVLAGAAASDGSIGRDCHNTAPALSLDGTTLYVVVKSPSTAYYGYLLGLDSTTLATKYKVFLYDPRNTNPAGILDDGTASPMVAPDGDVFLGVFGNPYNGSRGWLLHFTGDLSVERTPGAFGWDFTPGIVPASMVPSYNGPSSYLLACKYNNYANVTDGNGVNKIAILDPNATQTDFHPTAPGFTEMREVMTIIGVTPDSENPTVPNAIREWCINTPCVNPATNSVFVPSEDGRVYRWNLADNSMSQAIALTAGIGEPYIPAVVGPDGTVYALNGGYLFAIGAPTGVSVTLDSSTPSVRTVIVGDSVTFTANVSSGSGTPTGTVTFTDLTYDGFTPVTTALASNVPLDGSGHASVTVSTLTAGGTFLGNHLITASYSGDGSFSPASMTRMQKVHAYSSATTVTSSSSPSAFGASVTFTAVVSSSGGVATGYVTFLDGANVIGQRPLDGTGTATFATSALGGGSHAISASYYSDTQFAASSGGMTQQVSDGTSTSVVSSPNPSAFGQSVTFTATVSGSHPGTPTGSVTFTDGATTLGTVAVDGTGHAALSTSALSVGSHTVTGSFTGTGGWANSNGIAAAQSVTDGTSTTVGGLPNPSTYGQSVTFTATVSAADAGAGTPTGTVTFKDGASTLGSSAVDGTGHASLSTSSLSFGNHTITANFVGSGGWQDSSGSTGQAVQDGTATAVGTSVSPSTYGTSVTFTATVSPADAGAGTPTGTVTFKDGATTLGSSAVDGAGQATLSTSTLGVGSHTISADFAGSGGWLNSGGSTPQSVQDGTSTTLGASPNPSNFGQSVTFTATVTAADAGAGTPTGTVTFKDGATTLGSGAVDGTGHASLSTSSLNIGSHSITANFVGSGGWLNSGGSVTQTVKDVTPPNQVTGVSTTPGPNKKQITIRWNATTDPDDAVAAYLVYKSSTQNGTFTLLATVTTLSYVDTIGKPGQVQWYYIVARDTAGNLSVPSAKVSGTAR</sequence>
<organism evidence="4 5">
    <name type="scientific">Fimbriimonas ginsengisoli</name>
    <dbReference type="NCBI Taxonomy" id="1005039"/>
    <lineage>
        <taxon>Bacteria</taxon>
        <taxon>Bacillati</taxon>
        <taxon>Armatimonadota</taxon>
        <taxon>Fimbriimonadia</taxon>
        <taxon>Fimbriimonadales</taxon>
        <taxon>Fimbriimonadaceae</taxon>
        <taxon>Fimbriimonas</taxon>
    </lineage>
</organism>
<dbReference type="InterPro" id="IPR003961">
    <property type="entry name" value="FN3_dom"/>
</dbReference>
<evidence type="ECO:0000256" key="1">
    <source>
        <dbReference type="SAM" id="MobiDB-lite"/>
    </source>
</evidence>
<feature type="signal peptide" evidence="2">
    <location>
        <begin position="1"/>
        <end position="16"/>
    </location>
</feature>
<evidence type="ECO:0000313" key="5">
    <source>
        <dbReference type="Proteomes" id="UP000727962"/>
    </source>
</evidence>
<evidence type="ECO:0000313" key="4">
    <source>
        <dbReference type="EMBL" id="MBI1756316.1"/>
    </source>
</evidence>